<accession>A0A381QIJ5</accession>
<dbReference type="AlphaFoldDB" id="A0A381QIJ5"/>
<reference evidence="1" key="1">
    <citation type="submission" date="2018-05" db="EMBL/GenBank/DDBJ databases">
        <authorList>
            <person name="Lanie J.A."/>
            <person name="Ng W.-L."/>
            <person name="Kazmierczak K.M."/>
            <person name="Andrzejewski T.M."/>
            <person name="Davidsen T.M."/>
            <person name="Wayne K.J."/>
            <person name="Tettelin H."/>
            <person name="Glass J.I."/>
            <person name="Rusch D."/>
            <person name="Podicherti R."/>
            <person name="Tsui H.-C.T."/>
            <person name="Winkler M.E."/>
        </authorList>
    </citation>
    <scope>NUCLEOTIDE SEQUENCE</scope>
</reference>
<name>A0A381QIJ5_9ZZZZ</name>
<proteinExistence type="predicted"/>
<sequence>MIATWQSSDVGEGVAAVAAVESLTVGRLGGIVT</sequence>
<evidence type="ECO:0000313" key="1">
    <source>
        <dbReference type="EMBL" id="SUZ78790.1"/>
    </source>
</evidence>
<gene>
    <name evidence="1" type="ORF">METZ01_LOCUS31644</name>
</gene>
<dbReference type="EMBL" id="UINC01001367">
    <property type="protein sequence ID" value="SUZ78790.1"/>
    <property type="molecule type" value="Genomic_DNA"/>
</dbReference>
<organism evidence="1">
    <name type="scientific">marine metagenome</name>
    <dbReference type="NCBI Taxonomy" id="408172"/>
    <lineage>
        <taxon>unclassified sequences</taxon>
        <taxon>metagenomes</taxon>
        <taxon>ecological metagenomes</taxon>
    </lineage>
</organism>
<protein>
    <submittedName>
        <fullName evidence="1">Uncharacterized protein</fullName>
    </submittedName>
</protein>